<dbReference type="PANTHER" id="PTHR10132">
    <property type="entry name" value="ALPHA-/EPSILON-SARCOGLYCAN FAMILY MEMBER"/>
    <property type="match status" value="1"/>
</dbReference>
<keyword evidence="3" id="KW-1185">Reference proteome</keyword>
<dbReference type="Proteomes" id="UP000694888">
    <property type="component" value="Unplaced"/>
</dbReference>
<evidence type="ECO:0000313" key="4">
    <source>
        <dbReference type="RefSeq" id="XP_005091114.1"/>
    </source>
</evidence>
<dbReference type="GeneID" id="101854772"/>
<dbReference type="RefSeq" id="XP_005091114.1">
    <property type="nucleotide sequence ID" value="XM_005091057.3"/>
</dbReference>
<accession>A0ABM0JDD7</accession>
<proteinExistence type="predicted"/>
<name>A0ABM0JDD7_APLCA</name>
<keyword evidence="2" id="KW-1133">Transmembrane helix</keyword>
<feature type="transmembrane region" description="Helical" evidence="2">
    <location>
        <begin position="35"/>
        <end position="57"/>
    </location>
</feature>
<feature type="region of interest" description="Disordered" evidence="1">
    <location>
        <begin position="111"/>
        <end position="233"/>
    </location>
</feature>
<gene>
    <name evidence="4" type="primary">LOC101854772</name>
</gene>
<organism evidence="3 4">
    <name type="scientific">Aplysia californica</name>
    <name type="common">California sea hare</name>
    <dbReference type="NCBI Taxonomy" id="6500"/>
    <lineage>
        <taxon>Eukaryota</taxon>
        <taxon>Metazoa</taxon>
        <taxon>Spiralia</taxon>
        <taxon>Lophotrochozoa</taxon>
        <taxon>Mollusca</taxon>
        <taxon>Gastropoda</taxon>
        <taxon>Heterobranchia</taxon>
        <taxon>Euthyneura</taxon>
        <taxon>Tectipleura</taxon>
        <taxon>Aplysiida</taxon>
        <taxon>Aplysioidea</taxon>
        <taxon>Aplysiidae</taxon>
        <taxon>Aplysia</taxon>
    </lineage>
</organism>
<feature type="compositionally biased region" description="Basic and acidic residues" evidence="1">
    <location>
        <begin position="202"/>
        <end position="217"/>
    </location>
</feature>
<evidence type="ECO:0000256" key="2">
    <source>
        <dbReference type="SAM" id="Phobius"/>
    </source>
</evidence>
<keyword evidence="2" id="KW-0472">Membrane</keyword>
<protein>
    <submittedName>
        <fullName evidence="4">Uncharacterized protein LOC101854772 isoform X1</fullName>
    </submittedName>
</protein>
<dbReference type="PANTHER" id="PTHR10132:SF14">
    <property type="entry name" value="SARCOGLYCAN ALPHA, ISOFORM C"/>
    <property type="match status" value="1"/>
</dbReference>
<evidence type="ECO:0000256" key="1">
    <source>
        <dbReference type="SAM" id="MobiDB-lite"/>
    </source>
</evidence>
<sequence length="233" mass="26118">MVVLDSMTSRSEAIKLYRPPNECGEERCGTELWEFVYCVAIPGAVLLLILIILSRIMCCSKSCACGKYSSFSGDANDIQMDTYNSIRRASATVRQMSHNRETALLGSRAGSVTLDRSYRRQPRTRDSCHSAPGTLQRQHRRGHAERDNSAEPPAYSSTTEDENGMWRRSRQNRYSDQPAPPPPPPYSTLPDDVFLGPDFLGSEDRTQASARYDESPEHNGSGAQPLLPQHYMR</sequence>
<evidence type="ECO:0000313" key="3">
    <source>
        <dbReference type="Proteomes" id="UP000694888"/>
    </source>
</evidence>
<feature type="compositionally biased region" description="Pro residues" evidence="1">
    <location>
        <begin position="178"/>
        <end position="187"/>
    </location>
</feature>
<keyword evidence="2" id="KW-0812">Transmembrane</keyword>
<dbReference type="InterPro" id="IPR008908">
    <property type="entry name" value="Sarcoglycan_alpha/epsilon"/>
</dbReference>
<reference evidence="4" key="1">
    <citation type="submission" date="2025-08" db="UniProtKB">
        <authorList>
            <consortium name="RefSeq"/>
        </authorList>
    </citation>
    <scope>IDENTIFICATION</scope>
</reference>